<sequence length="59" mass="6599">MYHVHVRLVLGETAGCAPPPRLAMGEKLELAQRMEEGCDEVRRGLIFVHARARASIVTR</sequence>
<organism evidence="1">
    <name type="scientific">Zea mays</name>
    <name type="common">Maize</name>
    <dbReference type="NCBI Taxonomy" id="4577"/>
    <lineage>
        <taxon>Eukaryota</taxon>
        <taxon>Viridiplantae</taxon>
        <taxon>Streptophyta</taxon>
        <taxon>Embryophyta</taxon>
        <taxon>Tracheophyta</taxon>
        <taxon>Spermatophyta</taxon>
        <taxon>Magnoliopsida</taxon>
        <taxon>Liliopsida</taxon>
        <taxon>Poales</taxon>
        <taxon>Poaceae</taxon>
        <taxon>PACMAD clade</taxon>
        <taxon>Panicoideae</taxon>
        <taxon>Andropogonodae</taxon>
        <taxon>Andropogoneae</taxon>
        <taxon>Tripsacinae</taxon>
        <taxon>Zea</taxon>
    </lineage>
</organism>
<proteinExistence type="evidence at transcript level"/>
<dbReference type="AlphaFoldDB" id="B6TV64"/>
<dbReference type="HOGENOM" id="CLU_2964202_0_0_1"/>
<protein>
    <submittedName>
        <fullName evidence="1">Uncharacterized protein</fullName>
    </submittedName>
</protein>
<reference evidence="1" key="1">
    <citation type="journal article" date="2009" name="Plant Mol. Biol.">
        <title>Insights into corn genes derived from large-scale cDNA sequencing.</title>
        <authorList>
            <person name="Alexandrov N.N."/>
            <person name="Brover V.V."/>
            <person name="Freidin S."/>
            <person name="Troukhan M.E."/>
            <person name="Tatarinova T.V."/>
            <person name="Zhang H."/>
            <person name="Swaller T.J."/>
            <person name="Lu Y.P."/>
            <person name="Bouck J."/>
            <person name="Flavell R.B."/>
            <person name="Feldmann K.A."/>
        </authorList>
    </citation>
    <scope>NUCLEOTIDE SEQUENCE</scope>
</reference>
<evidence type="ECO:0000313" key="1">
    <source>
        <dbReference type="EMBL" id="ACG40997.1"/>
    </source>
</evidence>
<accession>B6TV64</accession>
<name>B6TV64_MAIZE</name>
<dbReference type="EMBL" id="EU968879">
    <property type="protein sequence ID" value="ACG40997.1"/>
    <property type="molecule type" value="mRNA"/>
</dbReference>